<keyword evidence="4 9" id="KW-0175">Coiled coil</keyword>
<feature type="coiled-coil region" evidence="9">
    <location>
        <begin position="254"/>
        <end position="294"/>
    </location>
</feature>
<dbReference type="Proteomes" id="UP000299102">
    <property type="component" value="Unassembled WGS sequence"/>
</dbReference>
<comment type="subcellular location">
    <subcellularLocation>
        <location evidence="1">Cytoplasm</location>
        <location evidence="1">Cytoskeleton</location>
    </subcellularLocation>
</comment>
<evidence type="ECO:0000256" key="1">
    <source>
        <dbReference type="ARBA" id="ARBA00004245"/>
    </source>
</evidence>
<dbReference type="PRINTS" id="PR00380">
    <property type="entry name" value="KINESINHEAVY"/>
</dbReference>
<dbReference type="AlphaFoldDB" id="A0A4C1T487"/>
<dbReference type="InterPro" id="IPR027417">
    <property type="entry name" value="P-loop_NTPase"/>
</dbReference>
<dbReference type="PROSITE" id="PS50067">
    <property type="entry name" value="KINESIN_MOTOR_2"/>
    <property type="match status" value="1"/>
</dbReference>
<comment type="caution">
    <text evidence="11">The sequence shown here is derived from an EMBL/GenBank/DDBJ whole genome shotgun (WGS) entry which is preliminary data.</text>
</comment>
<comment type="caution">
    <text evidence="7">Lacks conserved residue(s) required for the propagation of feature annotation.</text>
</comment>
<keyword evidence="3 8" id="KW-0067">ATP-binding</keyword>
<dbReference type="GO" id="GO:0000278">
    <property type="term" value="P:mitotic cell cycle"/>
    <property type="evidence" value="ECO:0007669"/>
    <property type="project" value="TreeGrafter"/>
</dbReference>
<keyword evidence="6" id="KW-0206">Cytoskeleton</keyword>
<evidence type="ECO:0000256" key="3">
    <source>
        <dbReference type="ARBA" id="ARBA00022840"/>
    </source>
</evidence>
<protein>
    <recommendedName>
        <fullName evidence="8">Kinesin-like protein</fullName>
    </recommendedName>
</protein>
<evidence type="ECO:0000256" key="4">
    <source>
        <dbReference type="ARBA" id="ARBA00023054"/>
    </source>
</evidence>
<dbReference type="PROSITE" id="PS00411">
    <property type="entry name" value="KINESIN_MOTOR_1"/>
    <property type="match status" value="1"/>
</dbReference>
<evidence type="ECO:0000256" key="8">
    <source>
        <dbReference type="RuleBase" id="RU000394"/>
    </source>
</evidence>
<dbReference type="Pfam" id="PF00225">
    <property type="entry name" value="Kinesin"/>
    <property type="match status" value="1"/>
</dbReference>
<dbReference type="PANTHER" id="PTHR47968">
    <property type="entry name" value="CENTROMERE PROTEIN E"/>
    <property type="match status" value="1"/>
</dbReference>
<keyword evidence="12" id="KW-1185">Reference proteome</keyword>
<dbReference type="InterPro" id="IPR036961">
    <property type="entry name" value="Kinesin_motor_dom_sf"/>
</dbReference>
<evidence type="ECO:0000256" key="5">
    <source>
        <dbReference type="ARBA" id="ARBA00023175"/>
    </source>
</evidence>
<dbReference type="SUPFAM" id="SSF52540">
    <property type="entry name" value="P-loop containing nucleoside triphosphate hydrolases"/>
    <property type="match status" value="1"/>
</dbReference>
<evidence type="ECO:0000256" key="9">
    <source>
        <dbReference type="SAM" id="Coils"/>
    </source>
</evidence>
<evidence type="ECO:0000259" key="10">
    <source>
        <dbReference type="PROSITE" id="PS50067"/>
    </source>
</evidence>
<keyword evidence="2 8" id="KW-0547">Nucleotide-binding</keyword>
<dbReference type="InterPro" id="IPR001752">
    <property type="entry name" value="Kinesin_motor_dom"/>
</dbReference>
<organism evidence="11 12">
    <name type="scientific">Eumeta variegata</name>
    <name type="common">Bagworm moth</name>
    <name type="synonym">Eumeta japonica</name>
    <dbReference type="NCBI Taxonomy" id="151549"/>
    <lineage>
        <taxon>Eukaryota</taxon>
        <taxon>Metazoa</taxon>
        <taxon>Ecdysozoa</taxon>
        <taxon>Arthropoda</taxon>
        <taxon>Hexapoda</taxon>
        <taxon>Insecta</taxon>
        <taxon>Pterygota</taxon>
        <taxon>Neoptera</taxon>
        <taxon>Endopterygota</taxon>
        <taxon>Lepidoptera</taxon>
        <taxon>Glossata</taxon>
        <taxon>Ditrysia</taxon>
        <taxon>Tineoidea</taxon>
        <taxon>Psychidae</taxon>
        <taxon>Oiketicinae</taxon>
        <taxon>Eumeta</taxon>
    </lineage>
</organism>
<gene>
    <name evidence="11" type="primary">KIN7N</name>
    <name evidence="11" type="ORF">EVAR_73951_1</name>
</gene>
<evidence type="ECO:0000313" key="11">
    <source>
        <dbReference type="EMBL" id="GBP09319.1"/>
    </source>
</evidence>
<evidence type="ECO:0000256" key="7">
    <source>
        <dbReference type="PROSITE-ProRule" id="PRU00283"/>
    </source>
</evidence>
<dbReference type="STRING" id="151549.A0A4C1T487"/>
<keyword evidence="5 8" id="KW-0505">Motor protein</keyword>
<sequence>MSGKNSIQVGIKVRPLLKKGKDQQIFWRVVDNSIQLLDSPSDPYYFGKTYTMMGDEDNPGVMVLAAKEIFKEIERTKDRQFLLRVGYIEIYNEKICDLLNKKNQDLKIHETSTGIVSVNCEEMIIRSEDDLLNHLEKGGKERTVGETNMNERSSRSHAIFRIIIESRKIDRSDDDAIIQSVINLVDLAGSERADQTGARGTRLKEGGYINKSLFFLSNVIKRLSENEDDNFALRAKTIKNKPQVNETVSDATMMKRLEHEIKVLKTRLEEEQRKNESQLKVRQLEQRIKDEDLKIISCNSLHSIRNREKRRRTWCPSSMNMETSSIGQPASSLPLPSFNSMRVAQPSRLLAPKAAIYNTLDYNQTTNRSSSACIKTDAGLPVTADDMLEIEEEFAPAELVDFDSISPLPTPTAMKCNVTSA</sequence>
<evidence type="ECO:0000256" key="6">
    <source>
        <dbReference type="ARBA" id="ARBA00023212"/>
    </source>
</evidence>
<comment type="similarity">
    <text evidence="7 8">Belongs to the TRAFAC class myosin-kinesin ATPase superfamily. Kinesin family.</text>
</comment>
<dbReference type="PANTHER" id="PTHR47968:SF75">
    <property type="entry name" value="CENTROMERE-ASSOCIATED PROTEIN E"/>
    <property type="match status" value="1"/>
</dbReference>
<feature type="domain" description="Kinesin motor" evidence="10">
    <location>
        <begin position="47"/>
        <end position="227"/>
    </location>
</feature>
<dbReference type="InterPro" id="IPR019821">
    <property type="entry name" value="Kinesin_motor_CS"/>
</dbReference>
<name>A0A4C1T487_EUMVA</name>
<accession>A0A4C1T487</accession>
<dbReference type="Gene3D" id="3.40.850.10">
    <property type="entry name" value="Kinesin motor domain"/>
    <property type="match status" value="1"/>
</dbReference>
<dbReference type="GO" id="GO:0005874">
    <property type="term" value="C:microtubule"/>
    <property type="evidence" value="ECO:0007669"/>
    <property type="project" value="UniProtKB-KW"/>
</dbReference>
<keyword evidence="8" id="KW-0493">Microtubule</keyword>
<dbReference type="OrthoDB" id="21525at2759"/>
<dbReference type="GO" id="GO:0003777">
    <property type="term" value="F:microtubule motor activity"/>
    <property type="evidence" value="ECO:0007669"/>
    <property type="project" value="InterPro"/>
</dbReference>
<evidence type="ECO:0000313" key="12">
    <source>
        <dbReference type="Proteomes" id="UP000299102"/>
    </source>
</evidence>
<reference evidence="11 12" key="1">
    <citation type="journal article" date="2019" name="Commun. Biol.">
        <title>The bagworm genome reveals a unique fibroin gene that provides high tensile strength.</title>
        <authorList>
            <person name="Kono N."/>
            <person name="Nakamura H."/>
            <person name="Ohtoshi R."/>
            <person name="Tomita M."/>
            <person name="Numata K."/>
            <person name="Arakawa K."/>
        </authorList>
    </citation>
    <scope>NUCLEOTIDE SEQUENCE [LARGE SCALE GENOMIC DNA]</scope>
</reference>
<dbReference type="EMBL" id="BGZK01004496">
    <property type="protein sequence ID" value="GBP09319.1"/>
    <property type="molecule type" value="Genomic_DNA"/>
</dbReference>
<proteinExistence type="inferred from homology"/>
<dbReference type="GO" id="GO:0005524">
    <property type="term" value="F:ATP binding"/>
    <property type="evidence" value="ECO:0007669"/>
    <property type="project" value="UniProtKB-KW"/>
</dbReference>
<dbReference type="GO" id="GO:0008017">
    <property type="term" value="F:microtubule binding"/>
    <property type="evidence" value="ECO:0007669"/>
    <property type="project" value="InterPro"/>
</dbReference>
<keyword evidence="6" id="KW-0963">Cytoplasm</keyword>
<dbReference type="InterPro" id="IPR027640">
    <property type="entry name" value="Kinesin-like_fam"/>
</dbReference>
<evidence type="ECO:0000256" key="2">
    <source>
        <dbReference type="ARBA" id="ARBA00022741"/>
    </source>
</evidence>
<dbReference type="GO" id="GO:0007018">
    <property type="term" value="P:microtubule-based movement"/>
    <property type="evidence" value="ECO:0007669"/>
    <property type="project" value="InterPro"/>
</dbReference>
<dbReference type="SMART" id="SM00129">
    <property type="entry name" value="KISc"/>
    <property type="match status" value="1"/>
</dbReference>